<evidence type="ECO:0000313" key="11">
    <source>
        <dbReference type="Ensembl" id="ENSOTSP00005134113.1"/>
    </source>
</evidence>
<dbReference type="PANTHER" id="PTHR34031">
    <property type="entry name" value="CENTROSOMAL PROTEIN OF 162 KDA"/>
    <property type="match status" value="1"/>
</dbReference>
<keyword evidence="12" id="KW-1185">Reference proteome</keyword>
<keyword evidence="8" id="KW-0206">Cytoskeleton</keyword>
<feature type="coiled-coil region" evidence="9">
    <location>
        <begin position="104"/>
        <end position="138"/>
    </location>
</feature>
<dbReference type="GO" id="GO:0005879">
    <property type="term" value="C:axonemal microtubule"/>
    <property type="evidence" value="ECO:0007669"/>
    <property type="project" value="TreeGrafter"/>
</dbReference>
<evidence type="ECO:0000256" key="10">
    <source>
        <dbReference type="SAM" id="MobiDB-lite"/>
    </source>
</evidence>
<dbReference type="GO" id="GO:0005814">
    <property type="term" value="C:centriole"/>
    <property type="evidence" value="ECO:0007669"/>
    <property type="project" value="UniProtKB-SubCell"/>
</dbReference>
<dbReference type="GO" id="GO:0034451">
    <property type="term" value="C:centriolar satellite"/>
    <property type="evidence" value="ECO:0007669"/>
    <property type="project" value="TreeGrafter"/>
</dbReference>
<sequence length="155" mass="17560">MLMCGCSLSPDCVGLSVSSELVAVVQSFAAFFQQQHQMKMRGHQDTSHTVSWETKGQQEASQTQETECPSERKLHSTEEANSRKKGRLGCGLDGHLDPLTEDKLRLIEKEVKEQETIVQGYQLENEKLYLQMKALLAQSKLNEEAMFTENQRLLN</sequence>
<dbReference type="Ensembl" id="ENSOTST00005176538.1">
    <property type="protein sequence ID" value="ENSOTSP00005134113.1"/>
    <property type="gene ID" value="ENSOTSG00005065672.1"/>
</dbReference>
<protein>
    <recommendedName>
        <fullName evidence="3">Centrosomal protein of 162 kDa</fullName>
    </recommendedName>
</protein>
<comment type="similarity">
    <text evidence="2">Belongs to the CEP162 family.</text>
</comment>
<feature type="compositionally biased region" description="Polar residues" evidence="10">
    <location>
        <begin position="47"/>
        <end position="67"/>
    </location>
</feature>
<keyword evidence="5" id="KW-0493">Microtubule</keyword>
<reference evidence="11" key="3">
    <citation type="submission" date="2025-09" db="UniProtKB">
        <authorList>
            <consortium name="Ensembl"/>
        </authorList>
    </citation>
    <scope>IDENTIFICATION</scope>
</reference>
<evidence type="ECO:0000256" key="6">
    <source>
        <dbReference type="ARBA" id="ARBA00022794"/>
    </source>
</evidence>
<accession>A0AAZ3QZK3</accession>
<proteinExistence type="inferred from homology"/>
<reference evidence="12" key="1">
    <citation type="journal article" date="2018" name="PLoS ONE">
        <title>Chinook salmon (Oncorhynchus tshawytscha) genome and transcriptome.</title>
        <authorList>
            <person name="Christensen K.A."/>
            <person name="Leong J.S."/>
            <person name="Sakhrani D."/>
            <person name="Biagi C.A."/>
            <person name="Minkley D.R."/>
            <person name="Withler R.E."/>
            <person name="Rondeau E.B."/>
            <person name="Koop B.F."/>
            <person name="Devlin R.H."/>
        </authorList>
    </citation>
    <scope>NUCLEOTIDE SEQUENCE [LARGE SCALE GENOMIC DNA]</scope>
</reference>
<evidence type="ECO:0000256" key="8">
    <source>
        <dbReference type="ARBA" id="ARBA00023212"/>
    </source>
</evidence>
<evidence type="ECO:0000256" key="3">
    <source>
        <dbReference type="ARBA" id="ARBA00021406"/>
    </source>
</evidence>
<organism evidence="11 12">
    <name type="scientific">Oncorhynchus tshawytscha</name>
    <name type="common">Chinook salmon</name>
    <name type="synonym">Salmo tshawytscha</name>
    <dbReference type="NCBI Taxonomy" id="74940"/>
    <lineage>
        <taxon>Eukaryota</taxon>
        <taxon>Metazoa</taxon>
        <taxon>Chordata</taxon>
        <taxon>Craniata</taxon>
        <taxon>Vertebrata</taxon>
        <taxon>Euteleostomi</taxon>
        <taxon>Actinopterygii</taxon>
        <taxon>Neopterygii</taxon>
        <taxon>Teleostei</taxon>
        <taxon>Protacanthopterygii</taxon>
        <taxon>Salmoniformes</taxon>
        <taxon>Salmonidae</taxon>
        <taxon>Salmoninae</taxon>
        <taxon>Oncorhynchus</taxon>
    </lineage>
</organism>
<dbReference type="PANTHER" id="PTHR34031:SF1">
    <property type="entry name" value="CENTROSOMAL PROTEIN OF 162 KDA"/>
    <property type="match status" value="1"/>
</dbReference>
<feature type="compositionally biased region" description="Basic and acidic residues" evidence="10">
    <location>
        <begin position="69"/>
        <end position="82"/>
    </location>
</feature>
<feature type="region of interest" description="Disordered" evidence="10">
    <location>
        <begin position="42"/>
        <end position="89"/>
    </location>
</feature>
<name>A0AAZ3QZK3_ONCTS</name>
<dbReference type="Proteomes" id="UP000694402">
    <property type="component" value="Unassembled WGS sequence"/>
</dbReference>
<dbReference type="GO" id="GO:0060271">
    <property type="term" value="P:cilium assembly"/>
    <property type="evidence" value="ECO:0007669"/>
    <property type="project" value="TreeGrafter"/>
</dbReference>
<evidence type="ECO:0000256" key="1">
    <source>
        <dbReference type="ARBA" id="ARBA00004114"/>
    </source>
</evidence>
<evidence type="ECO:0000256" key="9">
    <source>
        <dbReference type="SAM" id="Coils"/>
    </source>
</evidence>
<evidence type="ECO:0000256" key="7">
    <source>
        <dbReference type="ARBA" id="ARBA00023054"/>
    </source>
</evidence>
<evidence type="ECO:0000256" key="2">
    <source>
        <dbReference type="ARBA" id="ARBA00009485"/>
    </source>
</evidence>
<reference evidence="11" key="2">
    <citation type="submission" date="2025-08" db="UniProtKB">
        <authorList>
            <consortium name="Ensembl"/>
        </authorList>
    </citation>
    <scope>IDENTIFICATION</scope>
</reference>
<evidence type="ECO:0000256" key="5">
    <source>
        <dbReference type="ARBA" id="ARBA00022701"/>
    </source>
</evidence>
<keyword evidence="6" id="KW-0970">Cilium biogenesis/degradation</keyword>
<dbReference type="GO" id="GO:0005654">
    <property type="term" value="C:nucleoplasm"/>
    <property type="evidence" value="ECO:0007669"/>
    <property type="project" value="TreeGrafter"/>
</dbReference>
<evidence type="ECO:0000313" key="12">
    <source>
        <dbReference type="Proteomes" id="UP000694402"/>
    </source>
</evidence>
<comment type="subcellular location">
    <subcellularLocation>
        <location evidence="1">Cytoplasm</location>
        <location evidence="1">Cytoskeleton</location>
        <location evidence="1">Microtubule organizing center</location>
        <location evidence="1">Centrosome</location>
        <location evidence="1">Centriole</location>
    </subcellularLocation>
</comment>
<dbReference type="InterPro" id="IPR038774">
    <property type="entry name" value="CEP162-like"/>
</dbReference>
<keyword evidence="4" id="KW-0963">Cytoplasm</keyword>
<evidence type="ECO:0000256" key="4">
    <source>
        <dbReference type="ARBA" id="ARBA00022490"/>
    </source>
</evidence>
<keyword evidence="7 9" id="KW-0175">Coiled coil</keyword>
<dbReference type="AlphaFoldDB" id="A0AAZ3QZK3"/>